<name>A0A131Y4Y9_IXORI</name>
<reference evidence="1" key="1">
    <citation type="submission" date="2016-02" db="EMBL/GenBank/DDBJ databases">
        <title>RNAseq analyses of the midgut from blood- or serum-fed Ixodes ricinus ticks.</title>
        <authorList>
            <person name="Perner J."/>
            <person name="Provaznik J."/>
            <person name="Schrenkova J."/>
            <person name="Urbanova V."/>
            <person name="Ribeiro J.M."/>
            <person name="Kopacek P."/>
        </authorList>
    </citation>
    <scope>NUCLEOTIDE SEQUENCE</scope>
    <source>
        <tissue evidence="1">Gut</tissue>
    </source>
</reference>
<evidence type="ECO:0000313" key="1">
    <source>
        <dbReference type="EMBL" id="JAP74534.1"/>
    </source>
</evidence>
<dbReference type="AlphaFoldDB" id="A0A131Y4Y9"/>
<accession>A0A131Y4Y9</accession>
<protein>
    <submittedName>
        <fullName evidence="1">Putative nuclease harbi1-like protein</fullName>
    </submittedName>
</protein>
<sequence length="189" mass="21262">MATLTYASLLLGSPADRVFRDHRDVFETSVARFVGEYRLAEGVTCWLCDQLRGKLQRCREGPRVLTVEQHVLAALRFYAAGGFQGTVGSDENNGVHQCSVSRVLGDVTNAIIDCLGSKWLCYQQTQAEKALTKRKFFERCKFSGVIDKYSKYSYTIQHDSTRLCFLLSAPYISDLAERKAKQATVTRLS</sequence>
<dbReference type="EMBL" id="GEFM01001262">
    <property type="protein sequence ID" value="JAP74534.1"/>
    <property type="molecule type" value="mRNA"/>
</dbReference>
<organism evidence="1">
    <name type="scientific">Ixodes ricinus</name>
    <name type="common">Common tick</name>
    <name type="synonym">Acarus ricinus</name>
    <dbReference type="NCBI Taxonomy" id="34613"/>
    <lineage>
        <taxon>Eukaryota</taxon>
        <taxon>Metazoa</taxon>
        <taxon>Ecdysozoa</taxon>
        <taxon>Arthropoda</taxon>
        <taxon>Chelicerata</taxon>
        <taxon>Arachnida</taxon>
        <taxon>Acari</taxon>
        <taxon>Parasitiformes</taxon>
        <taxon>Ixodida</taxon>
        <taxon>Ixodoidea</taxon>
        <taxon>Ixodidae</taxon>
        <taxon>Ixodinae</taxon>
        <taxon>Ixodes</taxon>
    </lineage>
</organism>
<proteinExistence type="evidence at transcript level"/>